<dbReference type="Pfam" id="PF19067">
    <property type="entry name" value="DUF5763"/>
    <property type="match status" value="1"/>
</dbReference>
<feature type="compositionally biased region" description="Basic and acidic residues" evidence="1">
    <location>
        <begin position="8"/>
        <end position="25"/>
    </location>
</feature>
<evidence type="ECO:0000313" key="3">
    <source>
        <dbReference type="Proteomes" id="UP000236584"/>
    </source>
</evidence>
<dbReference type="GO" id="GO:0031412">
    <property type="term" value="P:gas vesicle organization"/>
    <property type="evidence" value="ECO:0007669"/>
    <property type="project" value="InterPro"/>
</dbReference>
<dbReference type="InterPro" id="IPR043914">
    <property type="entry name" value="DUF5763"/>
</dbReference>
<dbReference type="Pfam" id="PF05800">
    <property type="entry name" value="GvpO"/>
    <property type="match status" value="1"/>
</dbReference>
<dbReference type="RefSeq" id="WP_103426143.1">
    <property type="nucleotide sequence ID" value="NZ_CP026309.1"/>
</dbReference>
<dbReference type="EMBL" id="CP026309">
    <property type="protein sequence ID" value="AUV82454.1"/>
    <property type="molecule type" value="Genomic_DNA"/>
</dbReference>
<dbReference type="InterPro" id="IPR054824">
    <property type="entry name" value="GvpO-like_N"/>
</dbReference>
<gene>
    <name evidence="2" type="ORF">C2R22_13045</name>
</gene>
<reference evidence="2 3" key="1">
    <citation type="submission" date="2018-01" db="EMBL/GenBank/DDBJ databases">
        <title>Complete genome sequence of Salinigranum rubrum GX10T, an extremely halophilic archaeon isolated from a marine solar saltern.</title>
        <authorList>
            <person name="Han S."/>
        </authorList>
    </citation>
    <scope>NUCLEOTIDE SEQUENCE [LARGE SCALE GENOMIC DNA]</scope>
    <source>
        <strain evidence="2 3">GX10</strain>
    </source>
</reference>
<dbReference type="InterPro" id="IPR008634">
    <property type="entry name" value="Gas-vesicle_GvpO"/>
</dbReference>
<dbReference type="Proteomes" id="UP000236584">
    <property type="component" value="Chromosome"/>
</dbReference>
<keyword evidence="3" id="KW-1185">Reference proteome</keyword>
<feature type="compositionally biased region" description="Acidic residues" evidence="1">
    <location>
        <begin position="38"/>
        <end position="65"/>
    </location>
</feature>
<dbReference type="GeneID" id="35593034"/>
<dbReference type="OrthoDB" id="205220at2157"/>
<evidence type="ECO:0000256" key="1">
    <source>
        <dbReference type="SAM" id="MobiDB-lite"/>
    </source>
</evidence>
<organism evidence="2 3">
    <name type="scientific">Salinigranum rubrum</name>
    <dbReference type="NCBI Taxonomy" id="755307"/>
    <lineage>
        <taxon>Archaea</taxon>
        <taxon>Methanobacteriati</taxon>
        <taxon>Methanobacteriota</taxon>
        <taxon>Stenosarchaea group</taxon>
        <taxon>Halobacteria</taxon>
        <taxon>Halobacteriales</taxon>
        <taxon>Haloferacaceae</taxon>
        <taxon>Salinigranum</taxon>
    </lineage>
</organism>
<name>A0A2I8VKP3_9EURY</name>
<proteinExistence type="predicted"/>
<protein>
    <submittedName>
        <fullName evidence="2">Gas vesicle protein</fullName>
    </submittedName>
</protein>
<dbReference type="NCBIfam" id="NF045806">
    <property type="entry name" value="GvpO_arch_Nterm"/>
    <property type="match status" value="1"/>
</dbReference>
<dbReference type="AlphaFoldDB" id="A0A2I8VKP3"/>
<sequence>MATASDGSRCRARTDDGDRCERTAQDDGFCYQHGPDDPTVDEADGDEETGASEETDGDEETEDGSNDDRSVERGPLVEVRERVVANAAGLVGHPLDNVVAITSRDEGWTATVEVVERTAVPDTQDILGRYELLLDDSPVVTEYRRVGRSRRGDTEQEEQL</sequence>
<feature type="region of interest" description="Disordered" evidence="1">
    <location>
        <begin position="1"/>
        <end position="76"/>
    </location>
</feature>
<dbReference type="KEGG" id="srub:C2R22_13045"/>
<accession>A0A2I8VKP3</accession>
<evidence type="ECO:0000313" key="2">
    <source>
        <dbReference type="EMBL" id="AUV82454.1"/>
    </source>
</evidence>